<keyword evidence="3" id="KW-1185">Reference proteome</keyword>
<dbReference type="AlphaFoldDB" id="A0A8K0T0Q9"/>
<dbReference type="OrthoDB" id="3596146at2759"/>
<sequence length="255" mass="27380">MDPVNGRRLLAEVEEMSLEEILDAIRTAFDPRAIRTSSSKRALRLTHIEALDTLITARHASAPQASTATICGRALPLLYKLIAGLVSPPHRHAVLVIDIDARFDATRLDCLPEDLGHVYVLRPPQGADLRAVVANARDWLVYGRGSGSASAARCLWGSVLVGGSGEGAAAAGIDIAASWRGWLRVEPTAVPAFPQGSNVAGALASREARQQTVDEGGWTATSEWGSFVFADSAGTPTQEQKEEEEEQEFREEEPS</sequence>
<evidence type="ECO:0000313" key="3">
    <source>
        <dbReference type="Proteomes" id="UP000813444"/>
    </source>
</evidence>
<organism evidence="2 3">
    <name type="scientific">Stachybotrys elegans</name>
    <dbReference type="NCBI Taxonomy" id="80388"/>
    <lineage>
        <taxon>Eukaryota</taxon>
        <taxon>Fungi</taxon>
        <taxon>Dikarya</taxon>
        <taxon>Ascomycota</taxon>
        <taxon>Pezizomycotina</taxon>
        <taxon>Sordariomycetes</taxon>
        <taxon>Hypocreomycetidae</taxon>
        <taxon>Hypocreales</taxon>
        <taxon>Stachybotryaceae</taxon>
        <taxon>Stachybotrys</taxon>
    </lineage>
</organism>
<feature type="region of interest" description="Disordered" evidence="1">
    <location>
        <begin position="230"/>
        <end position="255"/>
    </location>
</feature>
<comment type="caution">
    <text evidence="2">The sequence shown here is derived from an EMBL/GenBank/DDBJ whole genome shotgun (WGS) entry which is preliminary data.</text>
</comment>
<proteinExistence type="predicted"/>
<accession>A0A8K0T0Q9</accession>
<dbReference type="Proteomes" id="UP000813444">
    <property type="component" value="Unassembled WGS sequence"/>
</dbReference>
<name>A0A8K0T0Q9_9HYPO</name>
<evidence type="ECO:0000256" key="1">
    <source>
        <dbReference type="SAM" id="MobiDB-lite"/>
    </source>
</evidence>
<dbReference type="EMBL" id="JAGPNK010000003">
    <property type="protein sequence ID" value="KAH7324486.1"/>
    <property type="molecule type" value="Genomic_DNA"/>
</dbReference>
<reference evidence="2" key="1">
    <citation type="journal article" date="2021" name="Nat. Commun.">
        <title>Genetic determinants of endophytism in the Arabidopsis root mycobiome.</title>
        <authorList>
            <person name="Mesny F."/>
            <person name="Miyauchi S."/>
            <person name="Thiergart T."/>
            <person name="Pickel B."/>
            <person name="Atanasova L."/>
            <person name="Karlsson M."/>
            <person name="Huettel B."/>
            <person name="Barry K.W."/>
            <person name="Haridas S."/>
            <person name="Chen C."/>
            <person name="Bauer D."/>
            <person name="Andreopoulos W."/>
            <person name="Pangilinan J."/>
            <person name="LaButti K."/>
            <person name="Riley R."/>
            <person name="Lipzen A."/>
            <person name="Clum A."/>
            <person name="Drula E."/>
            <person name="Henrissat B."/>
            <person name="Kohler A."/>
            <person name="Grigoriev I.V."/>
            <person name="Martin F.M."/>
            <person name="Hacquard S."/>
        </authorList>
    </citation>
    <scope>NUCLEOTIDE SEQUENCE</scope>
    <source>
        <strain evidence="2">MPI-CAGE-CH-0235</strain>
    </source>
</reference>
<feature type="compositionally biased region" description="Acidic residues" evidence="1">
    <location>
        <begin position="241"/>
        <end position="255"/>
    </location>
</feature>
<evidence type="ECO:0000313" key="2">
    <source>
        <dbReference type="EMBL" id="KAH7324486.1"/>
    </source>
</evidence>
<gene>
    <name evidence="2" type="ORF">B0I35DRAFT_162760</name>
</gene>
<protein>
    <submittedName>
        <fullName evidence="2">Uncharacterized protein</fullName>
    </submittedName>
</protein>